<accession>A0AAE3MWJ8</accession>
<dbReference type="EMBL" id="JANFPI010000001">
    <property type="protein sequence ID" value="MCX8996283.1"/>
    <property type="molecule type" value="Genomic_DNA"/>
</dbReference>
<comment type="caution">
    <text evidence="2">The sequence shown here is derived from an EMBL/GenBank/DDBJ whole genome shotgun (WGS) entry which is preliminary data.</text>
</comment>
<proteinExistence type="predicted"/>
<evidence type="ECO:0000256" key="1">
    <source>
        <dbReference type="SAM" id="MobiDB-lite"/>
    </source>
</evidence>
<reference evidence="2" key="1">
    <citation type="submission" date="2022-07" db="EMBL/GenBank/DDBJ databases">
        <title>Ectorhizobium quercum gen.nov., sp. nov.</title>
        <authorList>
            <person name="Ma T."/>
            <person name="Li Y."/>
        </authorList>
    </citation>
    <scope>NUCLEOTIDE SEQUENCE</scope>
    <source>
        <strain evidence="2">BDR2-2</strain>
    </source>
</reference>
<dbReference type="Proteomes" id="UP001208771">
    <property type="component" value="Unassembled WGS sequence"/>
</dbReference>
<organism evidence="2 4">
    <name type="scientific">Ectorhizobium quercum</name>
    <dbReference type="NCBI Taxonomy" id="2965071"/>
    <lineage>
        <taxon>Bacteria</taxon>
        <taxon>Pseudomonadati</taxon>
        <taxon>Pseudomonadota</taxon>
        <taxon>Alphaproteobacteria</taxon>
        <taxon>Hyphomicrobiales</taxon>
        <taxon>Rhizobiaceae</taxon>
        <taxon>Ectorhizobium</taxon>
    </lineage>
</organism>
<dbReference type="RefSeq" id="WP_306410029.1">
    <property type="nucleotide sequence ID" value="NZ_JANFPI010000001.1"/>
</dbReference>
<dbReference type="AlphaFoldDB" id="A0AAE3MWJ8"/>
<sequence length="121" mass="12582">MRAFVVVTMLIACLVYGFMPARAGVVMEAVQVSVAHHDHADHHGMETAGTHGNHGGAHSRNDPCPHSGLPGCGTFCAACLAIVPVVDAGREGHPPFSWPEPLPTRKLADAAPAPAEPPPRA</sequence>
<protein>
    <recommendedName>
        <fullName evidence="5">DUF2946 domain-containing protein</fullName>
    </recommendedName>
</protein>
<feature type="region of interest" description="Disordered" evidence="1">
    <location>
        <begin position="93"/>
        <end position="121"/>
    </location>
</feature>
<dbReference type="EMBL" id="JANFPI010000005">
    <property type="protein sequence ID" value="MCX8998678.1"/>
    <property type="molecule type" value="Genomic_DNA"/>
</dbReference>
<evidence type="ECO:0000313" key="3">
    <source>
        <dbReference type="EMBL" id="MCX8998678.1"/>
    </source>
</evidence>
<evidence type="ECO:0008006" key="5">
    <source>
        <dbReference type="Google" id="ProtNLM"/>
    </source>
</evidence>
<gene>
    <name evidence="2" type="ORF">NOF55_04115</name>
    <name evidence="3" type="ORF">NOF55_16310</name>
</gene>
<keyword evidence="4" id="KW-1185">Reference proteome</keyword>
<evidence type="ECO:0000313" key="2">
    <source>
        <dbReference type="EMBL" id="MCX8996283.1"/>
    </source>
</evidence>
<name>A0AAE3MWJ8_9HYPH</name>
<evidence type="ECO:0000313" key="4">
    <source>
        <dbReference type="Proteomes" id="UP001208771"/>
    </source>
</evidence>